<sequence>MLTAVAATATAPGAAANPPWPGTPGFGANVTIFDPSMPVSQIQAALDATHAKHADNEMGTQRYAYLFKPDTYGTAETPLQIKVGYYTEIAGLASTTCACRTPARTRVASRGPMA</sequence>
<gene>
    <name evidence="1" type="ORF">JOF56_005452</name>
</gene>
<keyword evidence="2" id="KW-1185">Reference proteome</keyword>
<accession>A0ABS4TKW3</accession>
<organism evidence="1 2">
    <name type="scientific">Kibdelosporangium banguiense</name>
    <dbReference type="NCBI Taxonomy" id="1365924"/>
    <lineage>
        <taxon>Bacteria</taxon>
        <taxon>Bacillati</taxon>
        <taxon>Actinomycetota</taxon>
        <taxon>Actinomycetes</taxon>
        <taxon>Pseudonocardiales</taxon>
        <taxon>Pseudonocardiaceae</taxon>
        <taxon>Kibdelosporangium</taxon>
    </lineage>
</organism>
<comment type="caution">
    <text evidence="1">The sequence shown here is derived from an EMBL/GenBank/DDBJ whole genome shotgun (WGS) entry which is preliminary data.</text>
</comment>
<dbReference type="Proteomes" id="UP001519332">
    <property type="component" value="Unassembled WGS sequence"/>
</dbReference>
<dbReference type="EMBL" id="JAGINW010000001">
    <property type="protein sequence ID" value="MBP2325067.1"/>
    <property type="molecule type" value="Genomic_DNA"/>
</dbReference>
<evidence type="ECO:0000313" key="1">
    <source>
        <dbReference type="EMBL" id="MBP2325067.1"/>
    </source>
</evidence>
<evidence type="ECO:0000313" key="2">
    <source>
        <dbReference type="Proteomes" id="UP001519332"/>
    </source>
</evidence>
<protein>
    <submittedName>
        <fullName evidence="1">Uncharacterized protein</fullName>
    </submittedName>
</protein>
<proteinExistence type="predicted"/>
<dbReference type="RefSeq" id="WP_209642316.1">
    <property type="nucleotide sequence ID" value="NZ_JAGINW010000001.1"/>
</dbReference>
<name>A0ABS4TKW3_9PSEU</name>
<reference evidence="1 2" key="1">
    <citation type="submission" date="2021-03" db="EMBL/GenBank/DDBJ databases">
        <title>Sequencing the genomes of 1000 actinobacteria strains.</title>
        <authorList>
            <person name="Klenk H.-P."/>
        </authorList>
    </citation>
    <scope>NUCLEOTIDE SEQUENCE [LARGE SCALE GENOMIC DNA]</scope>
    <source>
        <strain evidence="1 2">DSM 46670</strain>
    </source>
</reference>